<dbReference type="OrthoDB" id="414040at2759"/>
<feature type="compositionally biased region" description="Polar residues" evidence="1">
    <location>
        <begin position="62"/>
        <end position="72"/>
    </location>
</feature>
<comment type="caution">
    <text evidence="2">The sequence shown here is derived from an EMBL/GenBank/DDBJ whole genome shotgun (WGS) entry which is preliminary data.</text>
</comment>
<organism evidence="2 3">
    <name type="scientific">Symbiodinium microadriaticum</name>
    <name type="common">Dinoflagellate</name>
    <name type="synonym">Zooxanthella microadriatica</name>
    <dbReference type="NCBI Taxonomy" id="2951"/>
    <lineage>
        <taxon>Eukaryota</taxon>
        <taxon>Sar</taxon>
        <taxon>Alveolata</taxon>
        <taxon>Dinophyceae</taxon>
        <taxon>Suessiales</taxon>
        <taxon>Symbiodiniaceae</taxon>
        <taxon>Symbiodinium</taxon>
    </lineage>
</organism>
<evidence type="ECO:0000313" key="2">
    <source>
        <dbReference type="EMBL" id="OLP76479.1"/>
    </source>
</evidence>
<evidence type="ECO:0000256" key="1">
    <source>
        <dbReference type="SAM" id="MobiDB-lite"/>
    </source>
</evidence>
<name>A0A1Q9C0P6_SYMMI</name>
<accession>A0A1Q9C0P6</accession>
<sequence>MFPVAKQGRRNAQQGEIMQTYQTLLRKLEDHEKSLKNVLATRQGRRLRAKRSVEEDEHDVANQDSPDGRSWSSDKIAYTVRARRYTSNDGVQSMSRRLKYHVVHGRTIDLDIQNCCLTLLQQTLAEIARQPPMPDNLFQLLDRLVKDRTAALKQLALHIVEGKEMNNTVLNGGNPPPALKNNEIVHGLQRISQYVRWVACNLLHNDYMSLAENKQKTFPSSTILSLLWTSIEDRILQSWAQHVLSHSSKPKHLSLHFDGIRISADHIGSSHDEFIKECENAIKMKTGFMAKIVPKKHSNFFDLVNALTNVSDLLHQPGNCIPCAFWHVVPLARPTVVAAMSDASSAKNLEAKNTRYRDYRKWRAALPGCPSRCFWNRRDIDGATVHKLNMTTLREIHCAAVDHATMISYWKKDPQDKSSGKSALLLDMVAGARDVPDESEEDASDDVAEARTADGTGRISFNEDDIPIFNDNIMDCLHQETNDLLNDLQKISVRCEGRRRCPLCPFRLVFDATGPKYVNVSNLGNTIQVRTASTRCHMAALESSNKLSSLLPRRSPHWMPMLEDIATSHEFSGKMESMITVLMQEDEWHYISMDATLKLCMKLMGQASYRSPRHVRDEAPFGDDIAWRRLLTVRGRTGAVLMMHPLQNESSEQLTDAMTQHFSVEQLRAVVHTGADSPAEKLFKQLKAICPSMQSLILDPINLAIVCEYGFWNRKSSGSKQLRRIFKKCISVDADLGRDYWGAFYDGTNARPLGEEEMKYRDMISSSSMTLAESDSILDGLEMEVPFTDRLEFIQSLRKSLWNGDDWTAWCSEQLSANLVRQHVVKKPALKRIHARRSAGVQAQRHG</sequence>
<keyword evidence="3" id="KW-1185">Reference proteome</keyword>
<dbReference type="EMBL" id="LSRX01002012">
    <property type="protein sequence ID" value="OLP76479.1"/>
    <property type="molecule type" value="Genomic_DNA"/>
</dbReference>
<feature type="region of interest" description="Disordered" evidence="1">
    <location>
        <begin position="435"/>
        <end position="456"/>
    </location>
</feature>
<reference evidence="2 3" key="1">
    <citation type="submission" date="2016-02" db="EMBL/GenBank/DDBJ databases">
        <title>Genome analysis of coral dinoflagellate symbionts highlights evolutionary adaptations to a symbiotic lifestyle.</title>
        <authorList>
            <person name="Aranda M."/>
            <person name="Li Y."/>
            <person name="Liew Y.J."/>
            <person name="Baumgarten S."/>
            <person name="Simakov O."/>
            <person name="Wilson M."/>
            <person name="Piel J."/>
            <person name="Ashoor H."/>
            <person name="Bougouffa S."/>
            <person name="Bajic V.B."/>
            <person name="Ryu T."/>
            <person name="Ravasi T."/>
            <person name="Bayer T."/>
            <person name="Micklem G."/>
            <person name="Kim H."/>
            <person name="Bhak J."/>
            <person name="Lajeunesse T.C."/>
            <person name="Voolstra C.R."/>
        </authorList>
    </citation>
    <scope>NUCLEOTIDE SEQUENCE [LARGE SCALE GENOMIC DNA]</scope>
    <source>
        <strain evidence="2 3">CCMP2467</strain>
    </source>
</reference>
<feature type="region of interest" description="Disordered" evidence="1">
    <location>
        <begin position="48"/>
        <end position="72"/>
    </location>
</feature>
<evidence type="ECO:0000313" key="3">
    <source>
        <dbReference type="Proteomes" id="UP000186817"/>
    </source>
</evidence>
<dbReference type="AlphaFoldDB" id="A0A1Q9C0P6"/>
<dbReference type="Proteomes" id="UP000186817">
    <property type="component" value="Unassembled WGS sequence"/>
</dbReference>
<feature type="compositionally biased region" description="Acidic residues" evidence="1">
    <location>
        <begin position="437"/>
        <end position="447"/>
    </location>
</feature>
<proteinExistence type="predicted"/>
<protein>
    <submittedName>
        <fullName evidence="2">Uncharacterized protein</fullName>
    </submittedName>
</protein>
<gene>
    <name evidence="2" type="ORF">AK812_SmicGene43577</name>
</gene>